<gene>
    <name evidence="1" type="ORF">IAC87_04140</name>
</gene>
<organism evidence="1 2">
    <name type="scientific">Candidatus Merdivivens faecigallinarum</name>
    <dbReference type="NCBI Taxonomy" id="2840871"/>
    <lineage>
        <taxon>Bacteria</taxon>
        <taxon>Pseudomonadati</taxon>
        <taxon>Bacteroidota</taxon>
        <taxon>Bacteroidia</taxon>
        <taxon>Bacteroidales</taxon>
        <taxon>Muribaculaceae</taxon>
        <taxon>Muribaculaceae incertae sedis</taxon>
        <taxon>Candidatus Merdivivens</taxon>
    </lineage>
</organism>
<evidence type="ECO:0000313" key="1">
    <source>
        <dbReference type="EMBL" id="MBO8481720.1"/>
    </source>
</evidence>
<comment type="caution">
    <text evidence="1">The sequence shown here is derived from an EMBL/GenBank/DDBJ whole genome shotgun (WGS) entry which is preliminary data.</text>
</comment>
<name>A0A9D9J158_9BACT</name>
<dbReference type="InterPro" id="IPR025631">
    <property type="entry name" value="Porin_10"/>
</dbReference>
<dbReference type="Proteomes" id="UP000823772">
    <property type="component" value="Unassembled WGS sequence"/>
</dbReference>
<accession>A0A9D9J158</accession>
<dbReference type="EMBL" id="JADILY010000084">
    <property type="protein sequence ID" value="MBO8481720.1"/>
    <property type="molecule type" value="Genomic_DNA"/>
</dbReference>
<reference evidence="1" key="2">
    <citation type="journal article" date="2021" name="PeerJ">
        <title>Extensive microbial diversity within the chicken gut microbiome revealed by metagenomics and culture.</title>
        <authorList>
            <person name="Gilroy R."/>
            <person name="Ravi A."/>
            <person name="Getino M."/>
            <person name="Pursley I."/>
            <person name="Horton D.L."/>
            <person name="Alikhan N.F."/>
            <person name="Baker D."/>
            <person name="Gharbi K."/>
            <person name="Hall N."/>
            <person name="Watson M."/>
            <person name="Adriaenssens E.M."/>
            <person name="Foster-Nyarko E."/>
            <person name="Jarju S."/>
            <person name="Secka A."/>
            <person name="Antonio M."/>
            <person name="Oren A."/>
            <person name="Chaudhuri R.R."/>
            <person name="La Ragione R."/>
            <person name="Hildebrand F."/>
            <person name="Pallen M.J."/>
        </authorList>
    </citation>
    <scope>NUCLEOTIDE SEQUENCE</scope>
    <source>
        <strain evidence="1">B3-2255</strain>
    </source>
</reference>
<protein>
    <submittedName>
        <fullName evidence="1">Porin</fullName>
    </submittedName>
</protein>
<evidence type="ECO:0000313" key="2">
    <source>
        <dbReference type="Proteomes" id="UP000823772"/>
    </source>
</evidence>
<dbReference type="AlphaFoldDB" id="A0A9D9J158"/>
<proteinExistence type="predicted"/>
<dbReference type="Pfam" id="PF14121">
    <property type="entry name" value="Porin_10"/>
    <property type="match status" value="1"/>
</dbReference>
<sequence length="886" mass="100715">MKTEKVFITIAVAAVIAVAANITGIEARENFRREYFGTARDSVSFRPATDTSDTADSSDTVGFVADSSDTVSFVSDTSGTASVADSTAADSSRAGAAPAPAYAPPVDSAKLMRDTLGIPMRDSIGRFIDTLGHSIDSLGRSLDSLGMPIPTGRVLSKAEIRMFRRDSIRAVKDSIIQNTPRILETYVIPDSLWYKRILLWTHDRDFNDIHMVGLDTTYNYHYYDLPFLKDDVDGIFLGVFGSPVMRTNYFKRETDEDARFFDYYIPYTYTPESLPMYNTKTPYVELQYTGTLLANRDKEEANVKVLATQNITPELNIMLEYKRFGGNGMLMNEDTDNRTAVISGNYIGKKYVMHAGYIFNRTKRTENGGLKDSRLIRDTMVEPREIAVWLNSASSETRKNTVFIDQSIRIPFGFIDRLKRKKREKASEAAAMADSTFATADTTATAADTTLAMAADSTSAVATDSGMAVADSAETDSTVQIGVHEDVTTAFIGMSNEYTAYRRTYRDEISLSDTEQRGFYNNAFYLNPTTTYDSMRVAKFDNKIYIRIQPWAEDAIVSKISGGLGYKLSQYYLFDEKDYVTGPSSTTFNTFYFYAGAEGSYRKYLKWDAFAKYNFAGYTSNDLDVRANVEVSFYPFKDKSSPISLTARFSQTLKEPWFYEQYYNSNHYRWSNNFSKRSETRIEGYVDIPKYKLQAFFGYSLIANDIYYDTLGIVRQHDKPISVMSAYLRKDFRIWKFHLDNRILFQLSSDNNVLPLPLLALNLRYYLEFPVVRNVMNIQLGAEATFNTKWYSPAYNPALGTFQNQNKELIGGTDPYINVFLNVQWKRACVFIKVLNVGENKHGSDYFATYGYIRSPMSFKVGIFWPFYTQPYKKIPKSEYTPPPTK</sequence>
<reference evidence="1" key="1">
    <citation type="submission" date="2020-10" db="EMBL/GenBank/DDBJ databases">
        <authorList>
            <person name="Gilroy R."/>
        </authorList>
    </citation>
    <scope>NUCLEOTIDE SEQUENCE</scope>
    <source>
        <strain evidence="1">B3-2255</strain>
    </source>
</reference>